<dbReference type="GO" id="GO:0005261">
    <property type="term" value="F:monoatomic cation channel activity"/>
    <property type="evidence" value="ECO:0007669"/>
    <property type="project" value="TreeGrafter"/>
</dbReference>
<sequence length="219" mass="25325">MIKIVIEYKELISLIPRNYSDRANFIRIPPNAPPAQVKKLLSRQRSYTVNLSMNELQLFRISSIEYVKAKSCTIIGSAREYSMKSKFFPIFRQDFIKVAKSTDVWILTNGINTSIIKLLGEINRTNPDSSQPIHLISIAPWGCVSDVEQLDVYGTNVIYNKPKTNKRSLESNHAHFIFIDNDTKHEYRSELEFRSHFEKTVSENSFSLQNKTKACSYCY</sequence>
<proteinExistence type="predicted"/>
<reference evidence="2" key="1">
    <citation type="submission" date="2021-02" db="EMBL/GenBank/DDBJ databases">
        <authorList>
            <person name="Nowell W R."/>
        </authorList>
    </citation>
    <scope>NUCLEOTIDE SEQUENCE</scope>
</reference>
<comment type="caution">
    <text evidence="2">The sequence shown here is derived from an EMBL/GenBank/DDBJ whole genome shotgun (WGS) entry which is preliminary data.</text>
</comment>
<dbReference type="GO" id="GO:0030001">
    <property type="term" value="P:metal ion transport"/>
    <property type="evidence" value="ECO:0007669"/>
    <property type="project" value="TreeGrafter"/>
</dbReference>
<accession>A0A819P0L5</accession>
<dbReference type="PANTHER" id="PTHR13800:SF1">
    <property type="entry name" value="TRANSIENT RECEPTOR POTENTIAL CATION CHANNEL TRPM"/>
    <property type="match status" value="1"/>
</dbReference>
<feature type="non-terminal residue" evidence="2">
    <location>
        <position position="1"/>
    </location>
</feature>
<dbReference type="AlphaFoldDB" id="A0A819P0L5"/>
<protein>
    <recommendedName>
        <fullName evidence="1">TRPM SLOG domain-containing protein</fullName>
    </recommendedName>
</protein>
<dbReference type="Pfam" id="PF18139">
    <property type="entry name" value="LSDAT_euk"/>
    <property type="match status" value="1"/>
</dbReference>
<gene>
    <name evidence="2" type="ORF">KXQ929_LOCUS28591</name>
</gene>
<dbReference type="EMBL" id="CAJOBB010002846">
    <property type="protein sequence ID" value="CAF4003006.1"/>
    <property type="molecule type" value="Genomic_DNA"/>
</dbReference>
<dbReference type="GO" id="GO:0005886">
    <property type="term" value="C:plasma membrane"/>
    <property type="evidence" value="ECO:0007669"/>
    <property type="project" value="TreeGrafter"/>
</dbReference>
<dbReference type="Proteomes" id="UP000663868">
    <property type="component" value="Unassembled WGS sequence"/>
</dbReference>
<organism evidence="2 3">
    <name type="scientific">Adineta steineri</name>
    <dbReference type="NCBI Taxonomy" id="433720"/>
    <lineage>
        <taxon>Eukaryota</taxon>
        <taxon>Metazoa</taxon>
        <taxon>Spiralia</taxon>
        <taxon>Gnathifera</taxon>
        <taxon>Rotifera</taxon>
        <taxon>Eurotatoria</taxon>
        <taxon>Bdelloidea</taxon>
        <taxon>Adinetida</taxon>
        <taxon>Adinetidae</taxon>
        <taxon>Adineta</taxon>
    </lineage>
</organism>
<dbReference type="InterPro" id="IPR041491">
    <property type="entry name" value="TRPM_SLOG"/>
</dbReference>
<name>A0A819P0L5_9BILA</name>
<evidence type="ECO:0000259" key="1">
    <source>
        <dbReference type="Pfam" id="PF18139"/>
    </source>
</evidence>
<dbReference type="PANTHER" id="PTHR13800">
    <property type="entry name" value="TRANSIENT RECEPTOR POTENTIAL CATION CHANNEL, SUBFAMILY M, MEMBER 6"/>
    <property type="match status" value="1"/>
</dbReference>
<feature type="domain" description="TRPM SLOG" evidence="1">
    <location>
        <begin position="72"/>
        <end position="212"/>
    </location>
</feature>
<dbReference type="InterPro" id="IPR050927">
    <property type="entry name" value="TRPM"/>
</dbReference>
<evidence type="ECO:0000313" key="3">
    <source>
        <dbReference type="Proteomes" id="UP000663868"/>
    </source>
</evidence>
<evidence type="ECO:0000313" key="2">
    <source>
        <dbReference type="EMBL" id="CAF4003006.1"/>
    </source>
</evidence>